<dbReference type="HOGENOM" id="CLU_2034554_0_0_9"/>
<dbReference type="Proteomes" id="UP000004090">
    <property type="component" value="Unassembled WGS sequence"/>
</dbReference>
<dbReference type="EMBL" id="ABAW02000018">
    <property type="protein sequence ID" value="EDP11756.1"/>
    <property type="molecule type" value="Genomic_DNA"/>
</dbReference>
<keyword evidence="1" id="KW-0472">Membrane</keyword>
<reference evidence="2 3" key="1">
    <citation type="submission" date="2007-09" db="EMBL/GenBank/DDBJ databases">
        <title>Draft genome sequence of Eubacterium dolichum (DSM 3991).</title>
        <authorList>
            <person name="Sudarsanam P."/>
            <person name="Ley R."/>
            <person name="Guruge J."/>
            <person name="Turnbaugh P.J."/>
            <person name="Mahowald M."/>
            <person name="Liep D."/>
            <person name="Gordon J."/>
        </authorList>
    </citation>
    <scope>NUCLEOTIDE SEQUENCE [LARGE SCALE GENOMIC DNA]</scope>
    <source>
        <strain evidence="2 3">DSM 3991</strain>
    </source>
</reference>
<feature type="transmembrane region" description="Helical" evidence="1">
    <location>
        <begin position="91"/>
        <end position="112"/>
    </location>
</feature>
<keyword evidence="1" id="KW-1133">Transmembrane helix</keyword>
<dbReference type="AlphaFoldDB" id="A8RAW7"/>
<proteinExistence type="predicted"/>
<organism evidence="2 3">
    <name type="scientific">Amedibacillus dolichus DSM 3991</name>
    <dbReference type="NCBI Taxonomy" id="428127"/>
    <lineage>
        <taxon>Bacteria</taxon>
        <taxon>Bacillati</taxon>
        <taxon>Bacillota</taxon>
        <taxon>Erysipelotrichia</taxon>
        <taxon>Erysipelotrichales</taxon>
        <taxon>Erysipelotrichaceae</taxon>
        <taxon>Amedibacillus</taxon>
    </lineage>
</organism>
<evidence type="ECO:0000313" key="2">
    <source>
        <dbReference type="EMBL" id="EDP11756.1"/>
    </source>
</evidence>
<gene>
    <name evidence="2" type="ORF">EUBDOL_00935</name>
</gene>
<sequence>MKLTKITIKGGYLMEALWIIYWGILICSIIFGIMTAIKYSKISGSVQLLLSLILPCWAFIFALKRDYLSTGLESNELHFIYSKVMSGDMEAILLVSGFLVLIILAIYNICLFRKHHHSSKA</sequence>
<comment type="caution">
    <text evidence="2">The sequence shown here is derived from an EMBL/GenBank/DDBJ whole genome shotgun (WGS) entry which is preliminary data.</text>
</comment>
<keyword evidence="1" id="KW-0812">Transmembrane</keyword>
<name>A8RAW7_9FIRM</name>
<feature type="transmembrane region" description="Helical" evidence="1">
    <location>
        <begin position="12"/>
        <end position="34"/>
    </location>
</feature>
<accession>A8RAW7</accession>
<protein>
    <submittedName>
        <fullName evidence="2">Uncharacterized protein</fullName>
    </submittedName>
</protein>
<evidence type="ECO:0000256" key="1">
    <source>
        <dbReference type="SAM" id="Phobius"/>
    </source>
</evidence>
<evidence type="ECO:0000313" key="3">
    <source>
        <dbReference type="Proteomes" id="UP000004090"/>
    </source>
</evidence>
<reference evidence="2 3" key="2">
    <citation type="submission" date="2007-09" db="EMBL/GenBank/DDBJ databases">
        <authorList>
            <person name="Fulton L."/>
            <person name="Clifton S."/>
            <person name="Fulton B."/>
            <person name="Xu J."/>
            <person name="Minx P."/>
            <person name="Pepin K.H."/>
            <person name="Johnson M."/>
            <person name="Thiruvilangam P."/>
            <person name="Bhonagiri V."/>
            <person name="Nash W.E."/>
            <person name="Mardis E.R."/>
            <person name="Wilson R.K."/>
        </authorList>
    </citation>
    <scope>NUCLEOTIDE SEQUENCE [LARGE SCALE GENOMIC DNA]</scope>
    <source>
        <strain evidence="2 3">DSM 3991</strain>
    </source>
</reference>
<feature type="transmembrane region" description="Helical" evidence="1">
    <location>
        <begin position="46"/>
        <end position="63"/>
    </location>
</feature>